<accession>A0A6H5GBC7</accession>
<gene>
    <name evidence="1" type="ORF">NTEN_LOCUS6373</name>
</gene>
<sequence>MNPDKQSSTQKPQQPLRYTHLYLKQVNCQGSLNQNSWKNRTHLPYSKIGDG</sequence>
<proteinExistence type="predicted"/>
<reference evidence="1 2" key="1">
    <citation type="submission" date="2020-02" db="EMBL/GenBank/DDBJ databases">
        <authorList>
            <person name="Ferguson B K."/>
        </authorList>
    </citation>
    <scope>NUCLEOTIDE SEQUENCE [LARGE SCALE GENOMIC DNA]</scope>
</reference>
<organism evidence="1 2">
    <name type="scientific">Nesidiocoris tenuis</name>
    <dbReference type="NCBI Taxonomy" id="355587"/>
    <lineage>
        <taxon>Eukaryota</taxon>
        <taxon>Metazoa</taxon>
        <taxon>Ecdysozoa</taxon>
        <taxon>Arthropoda</taxon>
        <taxon>Hexapoda</taxon>
        <taxon>Insecta</taxon>
        <taxon>Pterygota</taxon>
        <taxon>Neoptera</taxon>
        <taxon>Paraneoptera</taxon>
        <taxon>Hemiptera</taxon>
        <taxon>Heteroptera</taxon>
        <taxon>Panheteroptera</taxon>
        <taxon>Cimicomorpha</taxon>
        <taxon>Miridae</taxon>
        <taxon>Dicyphina</taxon>
        <taxon>Nesidiocoris</taxon>
    </lineage>
</organism>
<dbReference type="Proteomes" id="UP000479000">
    <property type="component" value="Unassembled WGS sequence"/>
</dbReference>
<protein>
    <submittedName>
        <fullName evidence="1">Uncharacterized protein</fullName>
    </submittedName>
</protein>
<dbReference type="EMBL" id="CADCXU010009614">
    <property type="protein sequence ID" value="CAB0000586.1"/>
    <property type="molecule type" value="Genomic_DNA"/>
</dbReference>
<feature type="non-terminal residue" evidence="1">
    <location>
        <position position="51"/>
    </location>
</feature>
<dbReference type="AlphaFoldDB" id="A0A6H5GBC7"/>
<evidence type="ECO:0000313" key="1">
    <source>
        <dbReference type="EMBL" id="CAB0000586.1"/>
    </source>
</evidence>
<name>A0A6H5GBC7_9HEMI</name>
<evidence type="ECO:0000313" key="2">
    <source>
        <dbReference type="Proteomes" id="UP000479000"/>
    </source>
</evidence>
<keyword evidence="2" id="KW-1185">Reference proteome</keyword>